<feature type="compositionally biased region" description="Low complexity" evidence="4">
    <location>
        <begin position="281"/>
        <end position="296"/>
    </location>
</feature>
<protein>
    <submittedName>
        <fullName evidence="6">Kunitz/Bovine pancreatic trypsin inhibitor domain protein</fullName>
    </submittedName>
</protein>
<keyword evidence="3" id="KW-1015">Disulfide bond</keyword>
<evidence type="ECO:0000313" key="6">
    <source>
        <dbReference type="EMBL" id="PIO77512.1"/>
    </source>
</evidence>
<dbReference type="InterPro" id="IPR036880">
    <property type="entry name" value="Kunitz_BPTI_sf"/>
</dbReference>
<dbReference type="SMART" id="SM00131">
    <property type="entry name" value="KU"/>
    <property type="match status" value="3"/>
</dbReference>
<organism evidence="6 7">
    <name type="scientific">Teladorsagia circumcincta</name>
    <name type="common">Brown stomach worm</name>
    <name type="synonym">Ostertagia circumcincta</name>
    <dbReference type="NCBI Taxonomy" id="45464"/>
    <lineage>
        <taxon>Eukaryota</taxon>
        <taxon>Metazoa</taxon>
        <taxon>Ecdysozoa</taxon>
        <taxon>Nematoda</taxon>
        <taxon>Chromadorea</taxon>
        <taxon>Rhabditida</taxon>
        <taxon>Rhabditina</taxon>
        <taxon>Rhabditomorpha</taxon>
        <taxon>Strongyloidea</taxon>
        <taxon>Trichostrongylidae</taxon>
        <taxon>Teladorsagia</taxon>
    </lineage>
</organism>
<sequence length="911" mass="99829">MGISRCDDSTTTGQATAVTKHYTGIGGNENSFMTYEECEDACRGLQSRKESVLESNFEVPDQARWRISHATNIDYLNSQASFELMYKTRNANEVEQSSTKLPSSREVTEAEIPSSTTPKAPPEITVEPSTISPFGDFKEPLSSKSAESSHETVKVRILWQDKNPCELPSSAGTPGGVARKMWHFNESLMSCVPFVFLGSGGNANRFKDPESCMRTCGSEKNKKQSTAAVVTSTMGTRPVTRIFQEFHSSEATTTVPTTTAAPSSTPIRPSSEKSAELVYVTSTPSHTSPEPSPSTEGAYTSSTEEATDDPFPTLISIPKEFVPPFPQVTLLPAVSPKGGKFPKTTPEPPHTEEYQFIFEHLLQSTEEPHKPTKVPHVAIPDYLAQLESAEKYAELIASPKWSSQESVEAALPASSQAPAVGQPALLVGSMHVITPGTVKQVQQPKPFVQPEPERAKEIQQAKPFVQPEPERAKQIQQPVPFVQPQPALPYVGAPVQNYQSSVPPMFYISNPGIHPAPGSPTAYNYVKSSAMPVNGITPLYGRYLSTHQKPGVTLNPQWIERGAQAFYQVVEQRVVPTAASLQPSAATVAPAAILIPPKPEDLSASLQKLLQYHTRDKSHSSVNPDLVQPEPSGAQPITKQELTTLNQSSTAVDVSPCHSPLYGDVVIMCVLEDVICPAGTFCQLLPVFAAIVSKWDFLQTSRRPRVLLSGANEVNKASGFRFCTARHTTPSMRSACFKWIWEPIHFEEYGQCLHFIYSALPTVVEFSIPVVTHPVCPHGEVATNEQTPVKCDALMGYGCPSGYVCTPTGGDAYCCQAPESFCLQPRPPLSVCLSPDSPPVQRIEFTYDPLADRCIRFSYSSCSPTYNLNHFETDSQCQRLCCNQGYDLVYKRRLMKLNDSPLDISENSDRR</sequence>
<dbReference type="AlphaFoldDB" id="A0A2G9V6B2"/>
<dbReference type="InterPro" id="IPR050098">
    <property type="entry name" value="TFPI/VKTCI-like"/>
</dbReference>
<feature type="compositionally biased region" description="Basic and acidic residues" evidence="4">
    <location>
        <begin position="136"/>
        <end position="148"/>
    </location>
</feature>
<dbReference type="Pfam" id="PF00014">
    <property type="entry name" value="Kunitz_BPTI"/>
    <property type="match status" value="3"/>
</dbReference>
<reference evidence="6 7" key="1">
    <citation type="submission" date="2015-09" db="EMBL/GenBank/DDBJ databases">
        <title>Draft genome of the parasitic nematode Teladorsagia circumcincta isolate WARC Sus (inbred).</title>
        <authorList>
            <person name="Mitreva M."/>
        </authorList>
    </citation>
    <scope>NUCLEOTIDE SEQUENCE [LARGE SCALE GENOMIC DNA]</scope>
    <source>
        <strain evidence="6 7">S</strain>
    </source>
</reference>
<dbReference type="PANTHER" id="PTHR10083">
    <property type="entry name" value="KUNITZ-TYPE PROTEASE INHIBITOR-RELATED"/>
    <property type="match status" value="1"/>
</dbReference>
<dbReference type="PROSITE" id="PS50279">
    <property type="entry name" value="BPTI_KUNITZ_2"/>
    <property type="match status" value="2"/>
</dbReference>
<dbReference type="Gene3D" id="4.10.410.10">
    <property type="entry name" value="Pancreatic trypsin inhibitor Kunitz domain"/>
    <property type="match status" value="3"/>
</dbReference>
<dbReference type="OrthoDB" id="4473401at2759"/>
<evidence type="ECO:0000256" key="3">
    <source>
        <dbReference type="ARBA" id="ARBA00023157"/>
    </source>
</evidence>
<dbReference type="EMBL" id="KZ344995">
    <property type="protein sequence ID" value="PIO77512.1"/>
    <property type="molecule type" value="Genomic_DNA"/>
</dbReference>
<dbReference type="Proteomes" id="UP000230423">
    <property type="component" value="Unassembled WGS sequence"/>
</dbReference>
<dbReference type="InterPro" id="IPR006150">
    <property type="entry name" value="Cys_repeat_1"/>
</dbReference>
<feature type="compositionally biased region" description="Low complexity" evidence="4">
    <location>
        <begin position="249"/>
        <end position="269"/>
    </location>
</feature>
<feature type="domain" description="BPTI/Kunitz inhibitor" evidence="5">
    <location>
        <begin position="165"/>
        <end position="216"/>
    </location>
</feature>
<dbReference type="CDD" id="cd00109">
    <property type="entry name" value="Kunitz-type"/>
    <property type="match status" value="1"/>
</dbReference>
<keyword evidence="2" id="KW-0722">Serine protease inhibitor</keyword>
<dbReference type="SUPFAM" id="SSF57362">
    <property type="entry name" value="BPTI-like"/>
    <property type="match status" value="3"/>
</dbReference>
<dbReference type="InterPro" id="IPR002223">
    <property type="entry name" value="Kunitz_BPTI"/>
</dbReference>
<feature type="region of interest" description="Disordered" evidence="4">
    <location>
        <begin position="93"/>
        <end position="148"/>
    </location>
</feature>
<dbReference type="GO" id="GO:0005615">
    <property type="term" value="C:extracellular space"/>
    <property type="evidence" value="ECO:0007669"/>
    <property type="project" value="TreeGrafter"/>
</dbReference>
<accession>A0A2G9V6B2</accession>
<gene>
    <name evidence="6" type="ORF">TELCIR_00394</name>
</gene>
<dbReference type="PANTHER" id="PTHR10083:SF374">
    <property type="entry name" value="BPTI_KUNITZ INHIBITOR DOMAIN-CONTAINING PROTEIN"/>
    <property type="match status" value="1"/>
</dbReference>
<evidence type="ECO:0000256" key="2">
    <source>
        <dbReference type="ARBA" id="ARBA00022900"/>
    </source>
</evidence>
<proteinExistence type="predicted"/>
<evidence type="ECO:0000256" key="1">
    <source>
        <dbReference type="ARBA" id="ARBA00022690"/>
    </source>
</evidence>
<keyword evidence="7" id="KW-1185">Reference proteome</keyword>
<feature type="compositionally biased region" description="Polar residues" evidence="4">
    <location>
        <begin position="93"/>
        <end position="102"/>
    </location>
</feature>
<evidence type="ECO:0000313" key="7">
    <source>
        <dbReference type="Proteomes" id="UP000230423"/>
    </source>
</evidence>
<dbReference type="SMART" id="SM00289">
    <property type="entry name" value="WR1"/>
    <property type="match status" value="1"/>
</dbReference>
<feature type="region of interest" description="Disordered" evidence="4">
    <location>
        <begin position="246"/>
        <end position="315"/>
    </location>
</feature>
<dbReference type="GO" id="GO:0004867">
    <property type="term" value="F:serine-type endopeptidase inhibitor activity"/>
    <property type="evidence" value="ECO:0007669"/>
    <property type="project" value="UniProtKB-KW"/>
</dbReference>
<feature type="domain" description="BPTI/Kunitz inhibitor" evidence="5">
    <location>
        <begin position="822"/>
        <end position="881"/>
    </location>
</feature>
<evidence type="ECO:0000259" key="5">
    <source>
        <dbReference type="PROSITE" id="PS50279"/>
    </source>
</evidence>
<keyword evidence="1" id="KW-0646">Protease inhibitor</keyword>
<evidence type="ECO:0000256" key="4">
    <source>
        <dbReference type="SAM" id="MobiDB-lite"/>
    </source>
</evidence>
<dbReference type="CDD" id="cd22593">
    <property type="entry name" value="Kunitz_conkunitzin"/>
    <property type="match status" value="1"/>
</dbReference>
<name>A0A2G9V6B2_TELCI</name>